<organism evidence="2">
    <name type="scientific">marine sediment metagenome</name>
    <dbReference type="NCBI Taxonomy" id="412755"/>
    <lineage>
        <taxon>unclassified sequences</taxon>
        <taxon>metagenomes</taxon>
        <taxon>ecological metagenomes</taxon>
    </lineage>
</organism>
<evidence type="ECO:0000313" key="2">
    <source>
        <dbReference type="EMBL" id="KKO01427.1"/>
    </source>
</evidence>
<feature type="transmembrane region" description="Helical" evidence="1">
    <location>
        <begin position="18"/>
        <end position="36"/>
    </location>
</feature>
<evidence type="ECO:0000256" key="1">
    <source>
        <dbReference type="SAM" id="Phobius"/>
    </source>
</evidence>
<protein>
    <submittedName>
        <fullName evidence="2">Uncharacterized protein</fullName>
    </submittedName>
</protein>
<keyword evidence="1" id="KW-1133">Transmembrane helix</keyword>
<sequence>MNDHEIQNPEQGDSHLDAFAAVSFILIAVLTAVFWVSTQ</sequence>
<gene>
    <name evidence="2" type="ORF">LCGC14_0116380</name>
</gene>
<accession>A0A0F9XPQ3</accession>
<keyword evidence="1" id="KW-0472">Membrane</keyword>
<keyword evidence="1" id="KW-0812">Transmembrane</keyword>
<name>A0A0F9XPQ3_9ZZZZ</name>
<proteinExistence type="predicted"/>
<dbReference type="EMBL" id="LAZR01000035">
    <property type="protein sequence ID" value="KKO01427.1"/>
    <property type="molecule type" value="Genomic_DNA"/>
</dbReference>
<reference evidence="2" key="1">
    <citation type="journal article" date="2015" name="Nature">
        <title>Complex archaea that bridge the gap between prokaryotes and eukaryotes.</title>
        <authorList>
            <person name="Spang A."/>
            <person name="Saw J.H."/>
            <person name="Jorgensen S.L."/>
            <person name="Zaremba-Niedzwiedzka K."/>
            <person name="Martijn J."/>
            <person name="Lind A.E."/>
            <person name="van Eijk R."/>
            <person name="Schleper C."/>
            <person name="Guy L."/>
            <person name="Ettema T.J."/>
        </authorList>
    </citation>
    <scope>NUCLEOTIDE SEQUENCE</scope>
</reference>
<comment type="caution">
    <text evidence="2">The sequence shown here is derived from an EMBL/GenBank/DDBJ whole genome shotgun (WGS) entry which is preliminary data.</text>
</comment>
<dbReference type="AlphaFoldDB" id="A0A0F9XPQ3"/>